<sequence>MPKFGPKLVHYIAMLEKLLAVKAWRKGVSRQKTQYSTLNKTVCCDDIEHRAKIAGTVRHCISMPHNNFWSLDSEQTSSRGLPSCREGNLASWGSESDGSNHTAAISLHPCSSVSSSHGQNQNHAHPCDRKKQQKHDQPSLQQLQVKHSQIIPKQQQQYLSNTHGQDKKLIYATSDHQQDKSLSVGINGNGNYMRASNSSTKTFPNNQNFIVTAGQTMQNNRKGILYLGYQNMDSPSEKGSYTPEPDVGQQQKPHVQQQHQQLATTNLSQGLQSSTSLDEACTEGLWEARIVTGSQTTGFPAYTFIIYSTRGMKLKIIEGPLPARAARSH</sequence>
<feature type="compositionally biased region" description="Basic and acidic residues" evidence="1">
    <location>
        <begin position="125"/>
        <end position="137"/>
    </location>
</feature>
<organism evidence="2 3">
    <name type="scientific">Elysia crispata</name>
    <name type="common">lettuce slug</name>
    <dbReference type="NCBI Taxonomy" id="231223"/>
    <lineage>
        <taxon>Eukaryota</taxon>
        <taxon>Metazoa</taxon>
        <taxon>Spiralia</taxon>
        <taxon>Lophotrochozoa</taxon>
        <taxon>Mollusca</taxon>
        <taxon>Gastropoda</taxon>
        <taxon>Heterobranchia</taxon>
        <taxon>Euthyneura</taxon>
        <taxon>Panpulmonata</taxon>
        <taxon>Sacoglossa</taxon>
        <taxon>Placobranchoidea</taxon>
        <taxon>Plakobranchidae</taxon>
        <taxon>Elysia</taxon>
    </lineage>
</organism>
<reference evidence="2" key="1">
    <citation type="journal article" date="2023" name="G3 (Bethesda)">
        <title>A reference genome for the long-term kleptoplast-retaining sea slug Elysia crispata morphotype clarki.</title>
        <authorList>
            <person name="Eastman K.E."/>
            <person name="Pendleton A.L."/>
            <person name="Shaikh M.A."/>
            <person name="Suttiyut T."/>
            <person name="Ogas R."/>
            <person name="Tomko P."/>
            <person name="Gavelis G."/>
            <person name="Widhalm J.R."/>
            <person name="Wisecaver J.H."/>
        </authorList>
    </citation>
    <scope>NUCLEOTIDE SEQUENCE</scope>
    <source>
        <strain evidence="2">ECLA1</strain>
    </source>
</reference>
<gene>
    <name evidence="2" type="ORF">RRG08_014769</name>
</gene>
<comment type="caution">
    <text evidence="2">The sequence shown here is derived from an EMBL/GenBank/DDBJ whole genome shotgun (WGS) entry which is preliminary data.</text>
</comment>
<accession>A0AAE1AW02</accession>
<evidence type="ECO:0000313" key="2">
    <source>
        <dbReference type="EMBL" id="KAK3794704.1"/>
    </source>
</evidence>
<dbReference type="AlphaFoldDB" id="A0AAE1AW02"/>
<feature type="region of interest" description="Disordered" evidence="1">
    <location>
        <begin position="234"/>
        <end position="257"/>
    </location>
</feature>
<evidence type="ECO:0000313" key="3">
    <source>
        <dbReference type="Proteomes" id="UP001283361"/>
    </source>
</evidence>
<proteinExistence type="predicted"/>
<protein>
    <submittedName>
        <fullName evidence="2">Uncharacterized protein</fullName>
    </submittedName>
</protein>
<dbReference type="Proteomes" id="UP001283361">
    <property type="component" value="Unassembled WGS sequence"/>
</dbReference>
<feature type="region of interest" description="Disordered" evidence="1">
    <location>
        <begin position="91"/>
        <end position="143"/>
    </location>
</feature>
<keyword evidence="3" id="KW-1185">Reference proteome</keyword>
<evidence type="ECO:0000256" key="1">
    <source>
        <dbReference type="SAM" id="MobiDB-lite"/>
    </source>
</evidence>
<dbReference type="EMBL" id="JAWDGP010001095">
    <property type="protein sequence ID" value="KAK3794704.1"/>
    <property type="molecule type" value="Genomic_DNA"/>
</dbReference>
<name>A0AAE1AW02_9GAST</name>
<feature type="compositionally biased region" description="Polar residues" evidence="1">
    <location>
        <begin position="91"/>
        <end position="103"/>
    </location>
</feature>